<organism evidence="1 2">
    <name type="scientific">Cichlidogyrus casuarinus</name>
    <dbReference type="NCBI Taxonomy" id="1844966"/>
    <lineage>
        <taxon>Eukaryota</taxon>
        <taxon>Metazoa</taxon>
        <taxon>Spiralia</taxon>
        <taxon>Lophotrochozoa</taxon>
        <taxon>Platyhelminthes</taxon>
        <taxon>Monogenea</taxon>
        <taxon>Monopisthocotylea</taxon>
        <taxon>Dactylogyridea</taxon>
        <taxon>Ancyrocephalidae</taxon>
        <taxon>Cichlidogyrus</taxon>
    </lineage>
</organism>
<name>A0ABD2QL33_9PLAT</name>
<protein>
    <submittedName>
        <fullName evidence="1">Uncharacterized protein</fullName>
    </submittedName>
</protein>
<proteinExistence type="predicted"/>
<accession>A0ABD2QL33</accession>
<evidence type="ECO:0000313" key="2">
    <source>
        <dbReference type="Proteomes" id="UP001626550"/>
    </source>
</evidence>
<dbReference type="EMBL" id="JBJKFK010000067">
    <property type="protein sequence ID" value="KAL3320238.1"/>
    <property type="molecule type" value="Genomic_DNA"/>
</dbReference>
<evidence type="ECO:0000313" key="1">
    <source>
        <dbReference type="EMBL" id="KAL3320238.1"/>
    </source>
</evidence>
<sequence>MPAKLDLESQGPIILSENLQAKSLFEQMGLSCDVTGVLGSEYEVPPLIDFLRSLGYVFLPYSLDMLQVKQPVFNNYGKQRIAVNEQKVKDLMLLVPPSVKSGDLPNARKFIDSVLGKFHD</sequence>
<gene>
    <name evidence="1" type="ORF">Ciccas_001096</name>
</gene>
<dbReference type="Proteomes" id="UP001626550">
    <property type="component" value="Unassembled WGS sequence"/>
</dbReference>
<comment type="caution">
    <text evidence="1">The sequence shown here is derived from an EMBL/GenBank/DDBJ whole genome shotgun (WGS) entry which is preliminary data.</text>
</comment>
<dbReference type="AlphaFoldDB" id="A0ABD2QL33"/>
<keyword evidence="2" id="KW-1185">Reference proteome</keyword>
<reference evidence="1 2" key="1">
    <citation type="submission" date="2024-11" db="EMBL/GenBank/DDBJ databases">
        <title>Adaptive evolution of stress response genes in parasites aligns with host niche diversity.</title>
        <authorList>
            <person name="Hahn C."/>
            <person name="Resl P."/>
        </authorList>
    </citation>
    <scope>NUCLEOTIDE SEQUENCE [LARGE SCALE GENOMIC DNA]</scope>
    <source>
        <strain evidence="1">EGGRZ-B1_66</strain>
        <tissue evidence="1">Body</tissue>
    </source>
</reference>